<accession>A0A926E6L3</accession>
<keyword evidence="4 7" id="KW-0812">Transmembrane</keyword>
<feature type="transmembrane region" description="Helical" evidence="7">
    <location>
        <begin position="113"/>
        <end position="132"/>
    </location>
</feature>
<feature type="transmembrane region" description="Helical" evidence="7">
    <location>
        <begin position="83"/>
        <end position="106"/>
    </location>
</feature>
<sequence length="235" mass="25594">MTLAILFWIAVWQVLSAFLDNSLLVASPLAVLKRIIQLAGTMQFWVSIAVSLGRILEGYAIGAAAGVLFGVLGTKFFPVHLLLSPLMAVIKSAPVTSFIILALVWIKSYELSAFIAFLMVFPMVYSSTVEGIRSADPALLEVAKVYGFSTRKTVKLVYVPALRPFLRSSLSTAVGFAWKAGITGEIFALPKLAIGTMLYNAKIFLETLDVFCWTLVIIGLSLMIEGVVKKLVRSI</sequence>
<feature type="transmembrane region" description="Helical" evidence="7">
    <location>
        <begin position="208"/>
        <end position="228"/>
    </location>
</feature>
<feature type="domain" description="ABC transmembrane type-1" evidence="8">
    <location>
        <begin position="44"/>
        <end position="228"/>
    </location>
</feature>
<evidence type="ECO:0000256" key="2">
    <source>
        <dbReference type="ARBA" id="ARBA00022448"/>
    </source>
</evidence>
<evidence type="ECO:0000256" key="5">
    <source>
        <dbReference type="ARBA" id="ARBA00022989"/>
    </source>
</evidence>
<dbReference type="RefSeq" id="WP_249295413.1">
    <property type="nucleotide sequence ID" value="NZ_JACRSV010000003.1"/>
</dbReference>
<gene>
    <name evidence="9" type="ORF">H8710_10165</name>
</gene>
<keyword evidence="6 7" id="KW-0472">Membrane</keyword>
<evidence type="ECO:0000256" key="4">
    <source>
        <dbReference type="ARBA" id="ARBA00022692"/>
    </source>
</evidence>
<dbReference type="PANTHER" id="PTHR30151:SF0">
    <property type="entry name" value="ABC TRANSPORTER PERMEASE PROTEIN MJ0413-RELATED"/>
    <property type="match status" value="1"/>
</dbReference>
<organism evidence="9 10">
    <name type="scientific">Fumia xinanensis</name>
    <dbReference type="NCBI Taxonomy" id="2763659"/>
    <lineage>
        <taxon>Bacteria</taxon>
        <taxon>Bacillati</taxon>
        <taxon>Bacillota</taxon>
        <taxon>Clostridia</taxon>
        <taxon>Eubacteriales</taxon>
        <taxon>Oscillospiraceae</taxon>
        <taxon>Fumia</taxon>
    </lineage>
</organism>
<dbReference type="Proteomes" id="UP000610760">
    <property type="component" value="Unassembled WGS sequence"/>
</dbReference>
<name>A0A926E6L3_9FIRM</name>
<proteinExistence type="inferred from homology"/>
<feature type="transmembrane region" description="Helical" evidence="7">
    <location>
        <begin position="59"/>
        <end position="77"/>
    </location>
</feature>
<dbReference type="Gene3D" id="1.10.3720.10">
    <property type="entry name" value="MetI-like"/>
    <property type="match status" value="1"/>
</dbReference>
<dbReference type="EMBL" id="JACRSV010000003">
    <property type="protein sequence ID" value="MBC8560425.1"/>
    <property type="molecule type" value="Genomic_DNA"/>
</dbReference>
<evidence type="ECO:0000256" key="7">
    <source>
        <dbReference type="RuleBase" id="RU363032"/>
    </source>
</evidence>
<dbReference type="InterPro" id="IPR000515">
    <property type="entry name" value="MetI-like"/>
</dbReference>
<protein>
    <submittedName>
        <fullName evidence="9">ABC transporter permease subunit</fullName>
    </submittedName>
</protein>
<reference evidence="9" key="1">
    <citation type="submission" date="2020-08" db="EMBL/GenBank/DDBJ databases">
        <title>Genome public.</title>
        <authorList>
            <person name="Liu C."/>
            <person name="Sun Q."/>
        </authorList>
    </citation>
    <scope>NUCLEOTIDE SEQUENCE</scope>
    <source>
        <strain evidence="9">NSJ-33</strain>
    </source>
</reference>
<keyword evidence="3" id="KW-1003">Cell membrane</keyword>
<comment type="similarity">
    <text evidence="7">Belongs to the binding-protein-dependent transport system permease family.</text>
</comment>
<comment type="subcellular location">
    <subcellularLocation>
        <location evidence="1 7">Cell membrane</location>
        <topology evidence="1 7">Multi-pass membrane protein</topology>
    </subcellularLocation>
</comment>
<evidence type="ECO:0000313" key="10">
    <source>
        <dbReference type="Proteomes" id="UP000610760"/>
    </source>
</evidence>
<keyword evidence="5 7" id="KW-1133">Transmembrane helix</keyword>
<keyword evidence="10" id="KW-1185">Reference proteome</keyword>
<dbReference type="Pfam" id="PF00528">
    <property type="entry name" value="BPD_transp_1"/>
    <property type="match status" value="1"/>
</dbReference>
<dbReference type="CDD" id="cd06261">
    <property type="entry name" value="TM_PBP2"/>
    <property type="match status" value="1"/>
</dbReference>
<dbReference type="PROSITE" id="PS50928">
    <property type="entry name" value="ABC_TM1"/>
    <property type="match status" value="1"/>
</dbReference>
<dbReference type="PANTHER" id="PTHR30151">
    <property type="entry name" value="ALKANE SULFONATE ABC TRANSPORTER-RELATED, MEMBRANE SUBUNIT"/>
    <property type="match status" value="1"/>
</dbReference>
<evidence type="ECO:0000259" key="8">
    <source>
        <dbReference type="PROSITE" id="PS50928"/>
    </source>
</evidence>
<dbReference type="InterPro" id="IPR035906">
    <property type="entry name" value="MetI-like_sf"/>
</dbReference>
<dbReference type="GO" id="GO:0055085">
    <property type="term" value="P:transmembrane transport"/>
    <property type="evidence" value="ECO:0007669"/>
    <property type="project" value="InterPro"/>
</dbReference>
<keyword evidence="2 7" id="KW-0813">Transport</keyword>
<evidence type="ECO:0000256" key="6">
    <source>
        <dbReference type="ARBA" id="ARBA00023136"/>
    </source>
</evidence>
<comment type="caution">
    <text evidence="9">The sequence shown here is derived from an EMBL/GenBank/DDBJ whole genome shotgun (WGS) entry which is preliminary data.</text>
</comment>
<evidence type="ECO:0000256" key="3">
    <source>
        <dbReference type="ARBA" id="ARBA00022475"/>
    </source>
</evidence>
<dbReference type="AlphaFoldDB" id="A0A926E6L3"/>
<evidence type="ECO:0000256" key="1">
    <source>
        <dbReference type="ARBA" id="ARBA00004651"/>
    </source>
</evidence>
<dbReference type="GO" id="GO:0005886">
    <property type="term" value="C:plasma membrane"/>
    <property type="evidence" value="ECO:0007669"/>
    <property type="project" value="UniProtKB-SubCell"/>
</dbReference>
<evidence type="ECO:0000313" key="9">
    <source>
        <dbReference type="EMBL" id="MBC8560425.1"/>
    </source>
</evidence>
<dbReference type="SUPFAM" id="SSF161098">
    <property type="entry name" value="MetI-like"/>
    <property type="match status" value="1"/>
</dbReference>